<evidence type="ECO:0000313" key="3">
    <source>
        <dbReference type="Proteomes" id="UP000480303"/>
    </source>
</evidence>
<name>A0A6A0BD66_9LACT</name>
<dbReference type="AlphaFoldDB" id="A0A6A0BD66"/>
<keyword evidence="3" id="KW-1185">Reference proteome</keyword>
<protein>
    <submittedName>
        <fullName evidence="2">Uncharacterized protein</fullName>
    </submittedName>
</protein>
<keyword evidence="1" id="KW-0812">Transmembrane</keyword>
<sequence length="74" mass="8485">MLKDFMLVTSRKEKLIVLEIVIFLSELVVFYFIDALLVRILVTLVSFLVLLPISFNVGRLMKVSSESENVPKKV</sequence>
<organism evidence="2 3">
    <name type="scientific">Pseudolactococcus hodotermopsidis</name>
    <dbReference type="NCBI Taxonomy" id="2709157"/>
    <lineage>
        <taxon>Bacteria</taxon>
        <taxon>Bacillati</taxon>
        <taxon>Bacillota</taxon>
        <taxon>Bacilli</taxon>
        <taxon>Lactobacillales</taxon>
        <taxon>Streptococcaceae</taxon>
        <taxon>Pseudolactococcus</taxon>
    </lineage>
</organism>
<proteinExistence type="predicted"/>
<keyword evidence="1" id="KW-1133">Transmembrane helix</keyword>
<feature type="transmembrane region" description="Helical" evidence="1">
    <location>
        <begin position="15"/>
        <end position="33"/>
    </location>
</feature>
<reference evidence="2 3" key="1">
    <citation type="submission" date="2020-02" db="EMBL/GenBank/DDBJ databases">
        <title>Draft genome sequence of Lactococcus sp. Hs30E4-3.</title>
        <authorList>
            <person name="Noda S."/>
            <person name="Yuki M."/>
            <person name="Ohkuma M."/>
        </authorList>
    </citation>
    <scope>NUCLEOTIDE SEQUENCE [LARGE SCALE GENOMIC DNA]</scope>
    <source>
        <strain evidence="2 3">Hs30E4-3</strain>
    </source>
</reference>
<dbReference type="Proteomes" id="UP000480303">
    <property type="component" value="Unassembled WGS sequence"/>
</dbReference>
<comment type="caution">
    <text evidence="2">The sequence shown here is derived from an EMBL/GenBank/DDBJ whole genome shotgun (WGS) entry which is preliminary data.</text>
</comment>
<dbReference type="EMBL" id="BLLI01000086">
    <property type="protein sequence ID" value="GFH43380.1"/>
    <property type="molecule type" value="Genomic_DNA"/>
</dbReference>
<accession>A0A6A0BD66</accession>
<evidence type="ECO:0000256" key="1">
    <source>
        <dbReference type="SAM" id="Phobius"/>
    </source>
</evidence>
<feature type="transmembrane region" description="Helical" evidence="1">
    <location>
        <begin position="39"/>
        <end position="57"/>
    </location>
</feature>
<keyword evidence="1" id="KW-0472">Membrane</keyword>
<gene>
    <name evidence="2" type="ORF">Hs30E_19310</name>
</gene>
<evidence type="ECO:0000313" key="2">
    <source>
        <dbReference type="EMBL" id="GFH43380.1"/>
    </source>
</evidence>
<dbReference type="RefSeq" id="WP_172209816.1">
    <property type="nucleotide sequence ID" value="NZ_BLLI01000086.1"/>
</dbReference>